<comment type="caution">
    <text evidence="1">The sequence shown here is derived from an EMBL/GenBank/DDBJ whole genome shotgun (WGS) entry which is preliminary data.</text>
</comment>
<sequence>MFALLWFGAIQETTLPSFVQLWHIKVGGWLVGIALMFVWRFLYLIHLMFTTFTPAYCNVYKTGLCRP</sequence>
<evidence type="ECO:0000313" key="2">
    <source>
        <dbReference type="Proteomes" id="UP000799754"/>
    </source>
</evidence>
<keyword evidence="2" id="KW-1185">Reference proteome</keyword>
<dbReference type="Proteomes" id="UP000799754">
    <property type="component" value="Unassembled WGS sequence"/>
</dbReference>
<accession>A0ACB6RUI3</accession>
<protein>
    <submittedName>
        <fullName evidence="1">Uncharacterized protein</fullName>
    </submittedName>
</protein>
<organism evidence="1 2">
    <name type="scientific">Macroventuria anomochaeta</name>
    <dbReference type="NCBI Taxonomy" id="301207"/>
    <lineage>
        <taxon>Eukaryota</taxon>
        <taxon>Fungi</taxon>
        <taxon>Dikarya</taxon>
        <taxon>Ascomycota</taxon>
        <taxon>Pezizomycotina</taxon>
        <taxon>Dothideomycetes</taxon>
        <taxon>Pleosporomycetidae</taxon>
        <taxon>Pleosporales</taxon>
        <taxon>Pleosporineae</taxon>
        <taxon>Didymellaceae</taxon>
        <taxon>Macroventuria</taxon>
    </lineage>
</organism>
<name>A0ACB6RUI3_9PLEO</name>
<evidence type="ECO:0000313" key="1">
    <source>
        <dbReference type="EMBL" id="KAF2625408.1"/>
    </source>
</evidence>
<gene>
    <name evidence="1" type="ORF">BU25DRAFT_121673</name>
</gene>
<proteinExistence type="predicted"/>
<reference evidence="1" key="1">
    <citation type="journal article" date="2020" name="Stud. Mycol.">
        <title>101 Dothideomycetes genomes: a test case for predicting lifestyles and emergence of pathogens.</title>
        <authorList>
            <person name="Haridas S."/>
            <person name="Albert R."/>
            <person name="Binder M."/>
            <person name="Bloem J."/>
            <person name="Labutti K."/>
            <person name="Salamov A."/>
            <person name="Andreopoulos B."/>
            <person name="Baker S."/>
            <person name="Barry K."/>
            <person name="Bills G."/>
            <person name="Bluhm B."/>
            <person name="Cannon C."/>
            <person name="Castanera R."/>
            <person name="Culley D."/>
            <person name="Daum C."/>
            <person name="Ezra D."/>
            <person name="Gonzalez J."/>
            <person name="Henrissat B."/>
            <person name="Kuo A."/>
            <person name="Liang C."/>
            <person name="Lipzen A."/>
            <person name="Lutzoni F."/>
            <person name="Magnuson J."/>
            <person name="Mondo S."/>
            <person name="Nolan M."/>
            <person name="Ohm R."/>
            <person name="Pangilinan J."/>
            <person name="Park H.-J."/>
            <person name="Ramirez L."/>
            <person name="Alfaro M."/>
            <person name="Sun H."/>
            <person name="Tritt A."/>
            <person name="Yoshinaga Y."/>
            <person name="Zwiers L.-H."/>
            <person name="Turgeon B."/>
            <person name="Goodwin S."/>
            <person name="Spatafora J."/>
            <person name="Crous P."/>
            <person name="Grigoriev I."/>
        </authorList>
    </citation>
    <scope>NUCLEOTIDE SEQUENCE</scope>
    <source>
        <strain evidence="1">CBS 525.71</strain>
    </source>
</reference>
<dbReference type="EMBL" id="MU006726">
    <property type="protein sequence ID" value="KAF2625408.1"/>
    <property type="molecule type" value="Genomic_DNA"/>
</dbReference>